<protein>
    <submittedName>
        <fullName evidence="2">Biphenyl 2,3-dioxygenase</fullName>
    </submittedName>
</protein>
<dbReference type="SUPFAM" id="SSF54593">
    <property type="entry name" value="Glyoxalase/Bleomycin resistance protein/Dihydroxybiphenyl dioxygenase"/>
    <property type="match status" value="1"/>
</dbReference>
<feature type="domain" description="VOC" evidence="1">
    <location>
        <begin position="20"/>
        <end position="137"/>
    </location>
</feature>
<keyword evidence="2" id="KW-0560">Oxidoreductase</keyword>
<dbReference type="KEGG" id="sufl:FIL70_12070"/>
<proteinExistence type="predicted"/>
<accession>A0A5B8CFH5</accession>
<dbReference type="InterPro" id="IPR029068">
    <property type="entry name" value="Glyas_Bleomycin-R_OHBP_Dase"/>
</dbReference>
<evidence type="ECO:0000259" key="1">
    <source>
        <dbReference type="PROSITE" id="PS51819"/>
    </source>
</evidence>
<dbReference type="Proteomes" id="UP000311469">
    <property type="component" value="Chromosome cSF1"/>
</dbReference>
<evidence type="ECO:0000313" key="2">
    <source>
        <dbReference type="EMBL" id="QDC37859.1"/>
    </source>
</evidence>
<dbReference type="AlphaFoldDB" id="A0A5B8CFH5"/>
<name>A0A5B8CFH5_SPHSA</name>
<sequence>MQMLDERRSEIAAKIVPPSKLAHFVLRTSRFAEMVDWYKLVMHATAAYENPGLSFLSYDEEHHRIAIVAVPDLHDQDGSDVGLHHIAFTYDSLHDLLENYQRLKDLGIAPAWAINHGPTTSLYYRDPDGNHLEFQVENFETVEESTKFFFTEEFNVNPIGVEFDPDMLRQRMLAGEDETELKRRPASGSVGLDAVKI</sequence>
<dbReference type="Pfam" id="PF00903">
    <property type="entry name" value="Glyoxalase"/>
    <property type="match status" value="1"/>
</dbReference>
<dbReference type="InterPro" id="IPR037523">
    <property type="entry name" value="VOC_core"/>
</dbReference>
<dbReference type="GO" id="GO:0051213">
    <property type="term" value="F:dioxygenase activity"/>
    <property type="evidence" value="ECO:0007669"/>
    <property type="project" value="UniProtKB-KW"/>
</dbReference>
<dbReference type="PROSITE" id="PS51819">
    <property type="entry name" value="VOC"/>
    <property type="match status" value="1"/>
</dbReference>
<reference evidence="2 3" key="1">
    <citation type="submission" date="2019-06" db="EMBL/GenBank/DDBJ databases">
        <title>Genome organization and adaptive potential of archetypical organophosphate degarding Sphingobium fuliginis ATCC 27551.</title>
        <authorList>
            <person name="Sarwar A."/>
            <person name="Parthasarathy S."/>
            <person name="Singh C."/>
            <person name="Siddavattam D."/>
        </authorList>
    </citation>
    <scope>NUCLEOTIDE SEQUENCE [LARGE SCALE GENOMIC DNA]</scope>
    <source>
        <strain evidence="2 3">ATCC 27551</strain>
    </source>
</reference>
<gene>
    <name evidence="2" type="ORF">FIL70_12070</name>
</gene>
<evidence type="ECO:0000313" key="3">
    <source>
        <dbReference type="Proteomes" id="UP000311469"/>
    </source>
</evidence>
<keyword evidence="2" id="KW-0223">Dioxygenase</keyword>
<dbReference type="EMBL" id="CP041016">
    <property type="protein sequence ID" value="QDC37859.1"/>
    <property type="molecule type" value="Genomic_DNA"/>
</dbReference>
<dbReference type="InterPro" id="IPR004360">
    <property type="entry name" value="Glyas_Fos-R_dOase_dom"/>
</dbReference>
<dbReference type="Gene3D" id="3.10.180.10">
    <property type="entry name" value="2,3-Dihydroxybiphenyl 1,2-Dioxygenase, domain 1"/>
    <property type="match status" value="1"/>
</dbReference>
<dbReference type="RefSeq" id="WP_140042389.1">
    <property type="nucleotide sequence ID" value="NZ_CP041016.1"/>
</dbReference>
<organism evidence="2 3">
    <name type="scientific">Sphingobium fuliginis ATCC 27551</name>
    <dbReference type="NCBI Taxonomy" id="1208342"/>
    <lineage>
        <taxon>Bacteria</taxon>
        <taxon>Pseudomonadati</taxon>
        <taxon>Pseudomonadota</taxon>
        <taxon>Alphaproteobacteria</taxon>
        <taxon>Sphingomonadales</taxon>
        <taxon>Sphingomonadaceae</taxon>
        <taxon>Sphingobium</taxon>
    </lineage>
</organism>